<accession>A0A7W5B404</accession>
<dbReference type="PANTHER" id="PTHR30632">
    <property type="entry name" value="MOLYBDATE-BINDING PERIPLASMIC PROTEIN"/>
    <property type="match status" value="1"/>
</dbReference>
<keyword evidence="8" id="KW-1185">Reference proteome</keyword>
<feature type="signal peptide" evidence="6">
    <location>
        <begin position="1"/>
        <end position="19"/>
    </location>
</feature>
<comment type="caution">
    <text evidence="7">The sequence shown here is derived from an EMBL/GenBank/DDBJ whole genome shotgun (WGS) entry which is preliminary data.</text>
</comment>
<dbReference type="PROSITE" id="PS51257">
    <property type="entry name" value="PROKAR_LIPOPROTEIN"/>
    <property type="match status" value="1"/>
</dbReference>
<name>A0A7W5B404_9BACL</name>
<dbReference type="SUPFAM" id="SSF53850">
    <property type="entry name" value="Periplasmic binding protein-like II"/>
    <property type="match status" value="1"/>
</dbReference>
<evidence type="ECO:0000256" key="6">
    <source>
        <dbReference type="SAM" id="SignalP"/>
    </source>
</evidence>
<dbReference type="EMBL" id="JACHXK010000019">
    <property type="protein sequence ID" value="MBB3113536.1"/>
    <property type="molecule type" value="Genomic_DNA"/>
</dbReference>
<dbReference type="InterPro" id="IPR005950">
    <property type="entry name" value="ModA"/>
</dbReference>
<feature type="binding site" evidence="5">
    <location>
        <position position="181"/>
    </location>
    <ligand>
        <name>molybdate</name>
        <dbReference type="ChEBI" id="CHEBI:36264"/>
    </ligand>
</feature>
<dbReference type="Proteomes" id="UP000570361">
    <property type="component" value="Unassembled WGS sequence"/>
</dbReference>
<organism evidence="7 8">
    <name type="scientific">Paenibacillus phyllosphaerae</name>
    <dbReference type="NCBI Taxonomy" id="274593"/>
    <lineage>
        <taxon>Bacteria</taxon>
        <taxon>Bacillati</taxon>
        <taxon>Bacillota</taxon>
        <taxon>Bacilli</taxon>
        <taxon>Bacillales</taxon>
        <taxon>Paenibacillaceae</taxon>
        <taxon>Paenibacillus</taxon>
    </lineage>
</organism>
<dbReference type="NCBIfam" id="TIGR01256">
    <property type="entry name" value="modA"/>
    <property type="match status" value="1"/>
</dbReference>
<keyword evidence="3 5" id="KW-0479">Metal-binding</keyword>
<dbReference type="GO" id="GO:0015689">
    <property type="term" value="P:molybdate ion transport"/>
    <property type="evidence" value="ECO:0007669"/>
    <property type="project" value="InterPro"/>
</dbReference>
<evidence type="ECO:0000256" key="2">
    <source>
        <dbReference type="ARBA" id="ARBA00022505"/>
    </source>
</evidence>
<feature type="binding site" evidence="5">
    <location>
        <position position="154"/>
    </location>
    <ligand>
        <name>molybdate</name>
        <dbReference type="ChEBI" id="CHEBI:36264"/>
    </ligand>
</feature>
<proteinExistence type="inferred from homology"/>
<feature type="binding site" evidence="5">
    <location>
        <position position="74"/>
    </location>
    <ligand>
        <name>molybdate</name>
        <dbReference type="ChEBI" id="CHEBI:36264"/>
    </ligand>
</feature>
<keyword evidence="2 5" id="KW-0500">Molybdenum</keyword>
<evidence type="ECO:0000313" key="7">
    <source>
        <dbReference type="EMBL" id="MBB3113536.1"/>
    </source>
</evidence>
<dbReference type="InterPro" id="IPR041879">
    <property type="entry name" value="YvgL-like_PBP2"/>
</dbReference>
<reference evidence="7 8" key="1">
    <citation type="submission" date="2020-08" db="EMBL/GenBank/DDBJ databases">
        <title>Genomic Encyclopedia of Type Strains, Phase III (KMG-III): the genomes of soil and plant-associated and newly described type strains.</title>
        <authorList>
            <person name="Whitman W."/>
        </authorList>
    </citation>
    <scope>NUCLEOTIDE SEQUENCE [LARGE SCALE GENOMIC DNA]</scope>
    <source>
        <strain evidence="7 8">CECT 5862</strain>
    </source>
</reference>
<dbReference type="FunFam" id="3.40.190.10:FF:000035">
    <property type="entry name" value="Molybdate ABC transporter substrate-binding protein"/>
    <property type="match status" value="1"/>
</dbReference>
<dbReference type="Gene3D" id="3.40.190.10">
    <property type="entry name" value="Periplasmic binding protein-like II"/>
    <property type="match status" value="2"/>
</dbReference>
<feature type="chain" id="PRO_5039202400" evidence="6">
    <location>
        <begin position="20"/>
        <end position="266"/>
    </location>
</feature>
<dbReference type="GO" id="GO:0030973">
    <property type="term" value="F:molybdate ion binding"/>
    <property type="evidence" value="ECO:0007669"/>
    <property type="project" value="UniProtKB-ARBA"/>
</dbReference>
<dbReference type="InterPro" id="IPR050682">
    <property type="entry name" value="ModA/WtpA"/>
</dbReference>
<dbReference type="PANTHER" id="PTHR30632:SF0">
    <property type="entry name" value="SULFATE-BINDING PROTEIN"/>
    <property type="match status" value="1"/>
</dbReference>
<feature type="binding site" evidence="5">
    <location>
        <position position="199"/>
    </location>
    <ligand>
        <name>molybdate</name>
        <dbReference type="ChEBI" id="CHEBI:36264"/>
    </ligand>
</feature>
<evidence type="ECO:0000313" key="8">
    <source>
        <dbReference type="Proteomes" id="UP000570361"/>
    </source>
</evidence>
<dbReference type="PIRSF" id="PIRSF004846">
    <property type="entry name" value="ModA"/>
    <property type="match status" value="1"/>
</dbReference>
<feature type="binding site" evidence="5">
    <location>
        <position position="46"/>
    </location>
    <ligand>
        <name>molybdate</name>
        <dbReference type="ChEBI" id="CHEBI:36264"/>
    </ligand>
</feature>
<gene>
    <name evidence="7" type="ORF">FHS18_005648</name>
</gene>
<dbReference type="Pfam" id="PF13531">
    <property type="entry name" value="SBP_bac_11"/>
    <property type="match status" value="1"/>
</dbReference>
<dbReference type="AlphaFoldDB" id="A0A7W5B404"/>
<evidence type="ECO:0000256" key="4">
    <source>
        <dbReference type="ARBA" id="ARBA00022729"/>
    </source>
</evidence>
<dbReference type="CDD" id="cd13537">
    <property type="entry name" value="PBP2_YvgL_like"/>
    <property type="match status" value="1"/>
</dbReference>
<comment type="similarity">
    <text evidence="1">Belongs to the bacterial solute-binding protein ModA family.</text>
</comment>
<evidence type="ECO:0000256" key="3">
    <source>
        <dbReference type="ARBA" id="ARBA00022723"/>
    </source>
</evidence>
<evidence type="ECO:0000256" key="1">
    <source>
        <dbReference type="ARBA" id="ARBA00009175"/>
    </source>
</evidence>
<dbReference type="GO" id="GO:0046872">
    <property type="term" value="F:metal ion binding"/>
    <property type="evidence" value="ECO:0007669"/>
    <property type="project" value="UniProtKB-KW"/>
</dbReference>
<dbReference type="GO" id="GO:1901359">
    <property type="term" value="F:tungstate binding"/>
    <property type="evidence" value="ECO:0007669"/>
    <property type="project" value="UniProtKB-ARBA"/>
</dbReference>
<protein>
    <submittedName>
        <fullName evidence="7">Molybdate transport system substrate-binding protein</fullName>
    </submittedName>
</protein>
<evidence type="ECO:0000256" key="5">
    <source>
        <dbReference type="PIRSR" id="PIRSR004846-1"/>
    </source>
</evidence>
<sequence>MKKQTILGLLLTTAMIGLAGCSTGSDQEKASGAAEPVTLIISTAASLQDAMEDIKLAYHEAHPEVELTLNYGSSGTLQKQIEQGAPADLFFSAGTSQVDALTEQALVEESTPLLRNDLVLIVPADRELAADDLTMLESDEMKKIAVGQPESVPAGKYAQETLQNVKLWDKLQPKLVFTKDVRQVLTYVESGNTDAGFVYRTDALASTKAKIVLQVKEELHQPIEYPAALLKDSDHMEEAKQLYDYLQSKEALAIFEEYGFTSASGN</sequence>
<keyword evidence="4 6" id="KW-0732">Signal</keyword>
<dbReference type="RefSeq" id="WP_183603607.1">
    <property type="nucleotide sequence ID" value="NZ_JACHXK010000019.1"/>
</dbReference>